<evidence type="ECO:0000256" key="1">
    <source>
        <dbReference type="SAM" id="MobiDB-lite"/>
    </source>
</evidence>
<evidence type="ECO:0000313" key="3">
    <source>
        <dbReference type="Proteomes" id="UP000824130"/>
    </source>
</evidence>
<dbReference type="EMBL" id="DVOB01000038">
    <property type="protein sequence ID" value="HIU95410.1"/>
    <property type="molecule type" value="Genomic_DNA"/>
</dbReference>
<name>A0A9D1SU42_9FIRM</name>
<feature type="region of interest" description="Disordered" evidence="1">
    <location>
        <begin position="61"/>
        <end position="104"/>
    </location>
</feature>
<reference evidence="2" key="2">
    <citation type="journal article" date="2021" name="PeerJ">
        <title>Extensive microbial diversity within the chicken gut microbiome revealed by metagenomics and culture.</title>
        <authorList>
            <person name="Gilroy R."/>
            <person name="Ravi A."/>
            <person name="Getino M."/>
            <person name="Pursley I."/>
            <person name="Horton D.L."/>
            <person name="Alikhan N.F."/>
            <person name="Baker D."/>
            <person name="Gharbi K."/>
            <person name="Hall N."/>
            <person name="Watson M."/>
            <person name="Adriaenssens E.M."/>
            <person name="Foster-Nyarko E."/>
            <person name="Jarju S."/>
            <person name="Secka A."/>
            <person name="Antonio M."/>
            <person name="Oren A."/>
            <person name="Chaudhuri R.R."/>
            <person name="La Ragione R."/>
            <person name="Hildebrand F."/>
            <person name="Pallen M.J."/>
        </authorList>
    </citation>
    <scope>NUCLEOTIDE SEQUENCE</scope>
    <source>
        <strain evidence="2">ChiSjej4B22-8349</strain>
    </source>
</reference>
<organism evidence="2 3">
    <name type="scientific">Candidatus Allocopromorpha excrementipullorum</name>
    <dbReference type="NCBI Taxonomy" id="2840743"/>
    <lineage>
        <taxon>Bacteria</taxon>
        <taxon>Bacillati</taxon>
        <taxon>Bacillota</taxon>
        <taxon>Clostridia</taxon>
        <taxon>Eubacteriales</taxon>
        <taxon>Eubacteriaceae</taxon>
        <taxon>Eubacteriaceae incertae sedis</taxon>
        <taxon>Candidatus Allocopromorpha</taxon>
    </lineage>
</organism>
<evidence type="ECO:0000313" key="2">
    <source>
        <dbReference type="EMBL" id="HIU95410.1"/>
    </source>
</evidence>
<dbReference type="AlphaFoldDB" id="A0A9D1SU42"/>
<reference evidence="2" key="1">
    <citation type="submission" date="2020-10" db="EMBL/GenBank/DDBJ databases">
        <authorList>
            <person name="Gilroy R."/>
        </authorList>
    </citation>
    <scope>NUCLEOTIDE SEQUENCE</scope>
    <source>
        <strain evidence="2">ChiSjej4B22-8349</strain>
    </source>
</reference>
<comment type="caution">
    <text evidence="2">The sequence shown here is derived from an EMBL/GenBank/DDBJ whole genome shotgun (WGS) entry which is preliminary data.</text>
</comment>
<feature type="compositionally biased region" description="Basic and acidic residues" evidence="1">
    <location>
        <begin position="78"/>
        <end position="104"/>
    </location>
</feature>
<accession>A0A9D1SU42</accession>
<protein>
    <submittedName>
        <fullName evidence="2">Uncharacterized protein</fullName>
    </submittedName>
</protein>
<sequence length="104" mass="12056">MNIAAEWAKYYTLSGCRQSLLDGGWAINAINQGLDSMDVLLREAVKGNYYGVSSGDFYQMQEKQPASDHRISSARSYVKSEMDAIKRDIEEEEERRRRERERDD</sequence>
<dbReference type="Proteomes" id="UP000824130">
    <property type="component" value="Unassembled WGS sequence"/>
</dbReference>
<gene>
    <name evidence="2" type="ORF">IAD25_01680</name>
</gene>
<proteinExistence type="predicted"/>